<dbReference type="EMBL" id="CP070496">
    <property type="protein sequence ID" value="QSB03978.1"/>
    <property type="molecule type" value="Genomic_DNA"/>
</dbReference>
<feature type="domain" description="Isochorismatase-like" evidence="6">
    <location>
        <begin position="31"/>
        <end position="196"/>
    </location>
</feature>
<dbReference type="InterPro" id="IPR050272">
    <property type="entry name" value="Isochorismatase-like_hydrls"/>
</dbReference>
<dbReference type="AlphaFoldDB" id="A0A895XQX7"/>
<dbReference type="PRINTS" id="PR01398">
    <property type="entry name" value="ISCHRISMTASE"/>
</dbReference>
<dbReference type="Gene3D" id="3.40.50.850">
    <property type="entry name" value="Isochorismatase-like"/>
    <property type="match status" value="1"/>
</dbReference>
<evidence type="ECO:0000256" key="2">
    <source>
        <dbReference type="ARBA" id="ARBA00012100"/>
    </source>
</evidence>
<dbReference type="InterPro" id="IPR016291">
    <property type="entry name" value="Isochorismatase"/>
</dbReference>
<feature type="domain" description="Carrier" evidence="5">
    <location>
        <begin position="208"/>
        <end position="264"/>
    </location>
</feature>
<dbReference type="PANTHER" id="PTHR43540:SF3">
    <property type="entry name" value="ENTEROBACTIN SYNTHASE COMPONENT B"/>
    <property type="match status" value="1"/>
</dbReference>
<dbReference type="InterPro" id="IPR036380">
    <property type="entry name" value="Isochorismatase-like_sf"/>
</dbReference>
<evidence type="ECO:0000313" key="8">
    <source>
        <dbReference type="Proteomes" id="UP000662939"/>
    </source>
</evidence>
<evidence type="ECO:0000313" key="7">
    <source>
        <dbReference type="EMBL" id="QSB03978.1"/>
    </source>
</evidence>
<evidence type="ECO:0000256" key="1">
    <source>
        <dbReference type="ARBA" id="ARBA00004924"/>
    </source>
</evidence>
<dbReference type="InterPro" id="IPR009081">
    <property type="entry name" value="PP-bd_ACP"/>
</dbReference>
<protein>
    <recommendedName>
        <fullName evidence="2">isochorismatase</fullName>
        <ecNumber evidence="2">3.3.2.1</ecNumber>
    </recommendedName>
</protein>
<dbReference type="EC" id="3.3.2.1" evidence="2"/>
<dbReference type="PANTHER" id="PTHR43540">
    <property type="entry name" value="PEROXYUREIDOACRYLATE/UREIDOACRYLATE AMIDOHYDROLASE-RELATED"/>
    <property type="match status" value="1"/>
</dbReference>
<organism evidence="7 8">
    <name type="scientific">Natronoglycomyces albus</name>
    <dbReference type="NCBI Taxonomy" id="2811108"/>
    <lineage>
        <taxon>Bacteria</taxon>
        <taxon>Bacillati</taxon>
        <taxon>Actinomycetota</taxon>
        <taxon>Actinomycetes</taxon>
        <taxon>Glycomycetales</taxon>
        <taxon>Glycomycetaceae</taxon>
        <taxon>Natronoglycomyces</taxon>
    </lineage>
</organism>
<dbReference type="InterPro" id="IPR000868">
    <property type="entry name" value="Isochorismatase-like_dom"/>
</dbReference>
<reference evidence="7" key="1">
    <citation type="submission" date="2021-02" db="EMBL/GenBank/DDBJ databases">
        <title>Natronoglycomyces albus gen. nov., sp. nov, a haloalkaliphilic actinobacterium from a soda solonchak soil.</title>
        <authorList>
            <person name="Sorokin D.Y."/>
            <person name="Khijniak T.V."/>
            <person name="Zakharycheva A.P."/>
            <person name="Boueva O.V."/>
            <person name="Ariskina E.V."/>
            <person name="Hahnke R.L."/>
            <person name="Bunk B."/>
            <person name="Sproer C."/>
            <person name="Schumann P."/>
            <person name="Evtushenko L.I."/>
            <person name="Kublanov I.V."/>
        </authorList>
    </citation>
    <scope>NUCLEOTIDE SEQUENCE</scope>
    <source>
        <strain evidence="7">DSM 106290</strain>
    </source>
</reference>
<dbReference type="Proteomes" id="UP000662939">
    <property type="component" value="Chromosome"/>
</dbReference>
<dbReference type="GO" id="GO:0008908">
    <property type="term" value="F:isochorismatase activity"/>
    <property type="evidence" value="ECO:0007669"/>
    <property type="project" value="UniProtKB-EC"/>
</dbReference>
<name>A0A895XQX7_9ACTN</name>
<keyword evidence="3" id="KW-0378">Hydrolase</keyword>
<gene>
    <name evidence="7" type="ORF">JQS30_09085</name>
</gene>
<dbReference type="InterPro" id="IPR036736">
    <property type="entry name" value="ACP-like_sf"/>
</dbReference>
<evidence type="ECO:0000256" key="4">
    <source>
        <dbReference type="ARBA" id="ARBA00048590"/>
    </source>
</evidence>
<comment type="pathway">
    <text evidence="1">Siderophore biosynthesis.</text>
</comment>
<dbReference type="SUPFAM" id="SSF47336">
    <property type="entry name" value="ACP-like"/>
    <property type="match status" value="1"/>
</dbReference>
<dbReference type="Gene3D" id="1.10.1200.10">
    <property type="entry name" value="ACP-like"/>
    <property type="match status" value="1"/>
</dbReference>
<accession>A0A895XQX7</accession>
<dbReference type="KEGG" id="nav:JQS30_09085"/>
<evidence type="ECO:0000259" key="5">
    <source>
        <dbReference type="Pfam" id="PF00550"/>
    </source>
</evidence>
<proteinExistence type="predicted"/>
<dbReference type="SUPFAM" id="SSF52499">
    <property type="entry name" value="Isochorismatase-like hydrolases"/>
    <property type="match status" value="1"/>
</dbReference>
<dbReference type="Pfam" id="PF00550">
    <property type="entry name" value="PP-binding"/>
    <property type="match status" value="1"/>
</dbReference>
<dbReference type="RefSeq" id="WP_213169976.1">
    <property type="nucleotide sequence ID" value="NZ_CP070496.1"/>
</dbReference>
<evidence type="ECO:0000256" key="3">
    <source>
        <dbReference type="ARBA" id="ARBA00022801"/>
    </source>
</evidence>
<dbReference type="Pfam" id="PF00857">
    <property type="entry name" value="Isochorismatase"/>
    <property type="match status" value="1"/>
</dbReference>
<evidence type="ECO:0000259" key="6">
    <source>
        <dbReference type="Pfam" id="PF00857"/>
    </source>
</evidence>
<sequence length="272" mass="29853">MIPPRLQPYPLPIASELPEPKLSWEFDPHRAALLIHDMQEYFLAFYGEAGYPQLVANINRLRSLGLPTIYTAQPPHQTTQERGLLSDRWGPGPDHRVAIIDPLKPHPNDHIITKRRYSAYFDSDLAEHLRTLGRDQLVISGVYAHIGITATALDSFSLGIAPFVVADAIADFNRERHLGALDHLCATSSVVTTTAQLAGPAPLPSVDDVRKAVLALLDEPAEDDENLMDAGLDSIRVMSLIETWKAAGLEVSFTDLAADPTIRGFHSSLVGE</sequence>
<comment type="catalytic activity">
    <reaction evidence="4">
        <text>isochorismate + H2O = (2S,3S)-2,3-dihydroxy-2,3-dihydrobenzoate + pyruvate</text>
        <dbReference type="Rhea" id="RHEA:11112"/>
        <dbReference type="ChEBI" id="CHEBI:15361"/>
        <dbReference type="ChEBI" id="CHEBI:15377"/>
        <dbReference type="ChEBI" id="CHEBI:29780"/>
        <dbReference type="ChEBI" id="CHEBI:58764"/>
        <dbReference type="EC" id="3.3.2.1"/>
    </reaction>
</comment>
<keyword evidence="8" id="KW-1185">Reference proteome</keyword>